<dbReference type="GO" id="GO:0003899">
    <property type="term" value="F:DNA-directed RNA polymerase activity"/>
    <property type="evidence" value="ECO:0007669"/>
    <property type="project" value="UniProtKB-UniRule"/>
</dbReference>
<keyword evidence="7 12" id="KW-0863">Zinc-finger</keyword>
<dbReference type="InterPro" id="IPR034151">
    <property type="entry name" value="TOPRIM_DnaG_bac"/>
</dbReference>
<evidence type="ECO:0000256" key="8">
    <source>
        <dbReference type="ARBA" id="ARBA00022833"/>
    </source>
</evidence>
<dbReference type="Pfam" id="PF01807">
    <property type="entry name" value="Zn_ribbon_DnaG"/>
    <property type="match status" value="1"/>
</dbReference>
<evidence type="ECO:0000256" key="2">
    <source>
        <dbReference type="ARBA" id="ARBA00022515"/>
    </source>
</evidence>
<dbReference type="InterPro" id="IPR002694">
    <property type="entry name" value="Znf_CHC2"/>
</dbReference>
<dbReference type="GO" id="GO:0005737">
    <property type="term" value="C:cytoplasm"/>
    <property type="evidence" value="ECO:0007669"/>
    <property type="project" value="TreeGrafter"/>
</dbReference>
<keyword evidence="3 12" id="KW-0808">Transferase</keyword>
<evidence type="ECO:0000256" key="12">
    <source>
        <dbReference type="HAMAP-Rule" id="MF_00974"/>
    </source>
</evidence>
<dbReference type="SMART" id="SM00400">
    <property type="entry name" value="ZnF_CHCC"/>
    <property type="match status" value="1"/>
</dbReference>
<comment type="subunit">
    <text evidence="12">Monomer. Interacts with DnaB.</text>
</comment>
<evidence type="ECO:0000256" key="7">
    <source>
        <dbReference type="ARBA" id="ARBA00022771"/>
    </source>
</evidence>
<name>A0A1L8D2V8_9THEO</name>
<proteinExistence type="inferred from homology"/>
<protein>
    <recommendedName>
        <fullName evidence="12 13">DNA primase</fullName>
        <ecNumber evidence="12">2.7.7.101</ecNumber>
    </recommendedName>
</protein>
<dbReference type="Pfam" id="PF08275">
    <property type="entry name" value="DNAG_N"/>
    <property type="match status" value="1"/>
</dbReference>
<keyword evidence="4 12" id="KW-0548">Nucleotidyltransferase</keyword>
<dbReference type="Pfam" id="PF13155">
    <property type="entry name" value="Toprim_2"/>
    <property type="match status" value="1"/>
</dbReference>
<dbReference type="FunFam" id="3.90.580.10:FF:000001">
    <property type="entry name" value="DNA primase"/>
    <property type="match status" value="1"/>
</dbReference>
<evidence type="ECO:0000256" key="1">
    <source>
        <dbReference type="ARBA" id="ARBA00022478"/>
    </source>
</evidence>
<dbReference type="FunFam" id="3.40.1360.10:FF:000002">
    <property type="entry name" value="DNA primase"/>
    <property type="match status" value="1"/>
</dbReference>
<dbReference type="GO" id="GO:0000428">
    <property type="term" value="C:DNA-directed RNA polymerase complex"/>
    <property type="evidence" value="ECO:0007669"/>
    <property type="project" value="UniProtKB-KW"/>
</dbReference>
<evidence type="ECO:0000256" key="10">
    <source>
        <dbReference type="ARBA" id="ARBA00023125"/>
    </source>
</evidence>
<dbReference type="GO" id="GO:0008270">
    <property type="term" value="F:zinc ion binding"/>
    <property type="evidence" value="ECO:0007669"/>
    <property type="project" value="UniProtKB-UniRule"/>
</dbReference>
<keyword evidence="10 12" id="KW-0238">DNA-binding</keyword>
<dbReference type="SUPFAM" id="SSF57783">
    <property type="entry name" value="Zinc beta-ribbon"/>
    <property type="match status" value="1"/>
</dbReference>
<dbReference type="InterPro" id="IPR006295">
    <property type="entry name" value="DNA_primase_DnaG"/>
</dbReference>
<dbReference type="SUPFAM" id="SSF56731">
    <property type="entry name" value="DNA primase core"/>
    <property type="match status" value="1"/>
</dbReference>
<dbReference type="EC" id="2.7.7.101" evidence="12"/>
<evidence type="ECO:0000256" key="13">
    <source>
        <dbReference type="PIRNR" id="PIRNR002811"/>
    </source>
</evidence>
<keyword evidence="8 12" id="KW-0862">Zinc</keyword>
<accession>A0A1L8D2V8</accession>
<organism evidence="16 17">
    <name type="scientific">Carboxydothermus islandicus</name>
    <dbReference type="NCBI Taxonomy" id="661089"/>
    <lineage>
        <taxon>Bacteria</taxon>
        <taxon>Bacillati</taxon>
        <taxon>Bacillota</taxon>
        <taxon>Clostridia</taxon>
        <taxon>Thermoanaerobacterales</taxon>
        <taxon>Thermoanaerobacteraceae</taxon>
        <taxon>Carboxydothermus</taxon>
    </lineage>
</organism>
<dbReference type="CDD" id="cd03364">
    <property type="entry name" value="TOPRIM_DnaG_primases"/>
    <property type="match status" value="1"/>
</dbReference>
<dbReference type="SMART" id="SM00493">
    <property type="entry name" value="TOPRIM"/>
    <property type="match status" value="1"/>
</dbReference>
<dbReference type="Gene3D" id="3.40.1360.10">
    <property type="match status" value="1"/>
</dbReference>
<dbReference type="Gene3D" id="3.90.980.10">
    <property type="entry name" value="DNA primase, catalytic core, N-terminal domain"/>
    <property type="match status" value="1"/>
</dbReference>
<keyword evidence="9" id="KW-0460">Magnesium</keyword>
<dbReference type="InterPro" id="IPR013264">
    <property type="entry name" value="DNAG_N"/>
</dbReference>
<comment type="catalytic activity">
    <reaction evidence="12">
        <text>ssDNA + n NTP = ssDNA/pppN(pN)n-1 hybrid + (n-1) diphosphate.</text>
        <dbReference type="EC" id="2.7.7.101"/>
    </reaction>
</comment>
<feature type="zinc finger region" description="CHC2-type" evidence="12 14">
    <location>
        <begin position="59"/>
        <end position="83"/>
    </location>
</feature>
<dbReference type="InterPro" id="IPR037068">
    <property type="entry name" value="DNA_primase_core_N_sf"/>
</dbReference>
<evidence type="ECO:0000256" key="3">
    <source>
        <dbReference type="ARBA" id="ARBA00022679"/>
    </source>
</evidence>
<dbReference type="InterPro" id="IPR036977">
    <property type="entry name" value="DNA_primase_Znf_CHC2"/>
</dbReference>
<evidence type="ECO:0000313" key="16">
    <source>
        <dbReference type="EMBL" id="GAV25508.1"/>
    </source>
</evidence>
<keyword evidence="2 12" id="KW-0639">Primosome</keyword>
<feature type="domain" description="Toprim" evidence="15">
    <location>
        <begin position="271"/>
        <end position="356"/>
    </location>
</feature>
<comment type="function">
    <text evidence="12 13">RNA polymerase that catalyzes the synthesis of short RNA molecules used as primers for DNA polymerase during DNA replication.</text>
</comment>
<keyword evidence="17" id="KW-1185">Reference proteome</keyword>
<dbReference type="PIRSF" id="PIRSF002811">
    <property type="entry name" value="DnaG"/>
    <property type="match status" value="1"/>
</dbReference>
<dbReference type="EMBL" id="BDJL01000041">
    <property type="protein sequence ID" value="GAV25508.1"/>
    <property type="molecule type" value="Genomic_DNA"/>
</dbReference>
<reference evidence="17" key="1">
    <citation type="submission" date="2016-12" db="EMBL/GenBank/DDBJ databases">
        <title>Draft Genome Sequences od Carboxydothermus pertinax and islandicus, Hydrogenogenic Carboxydotrophic Bacteria.</title>
        <authorList>
            <person name="Fukuyama Y."/>
            <person name="Ohmae K."/>
            <person name="Yoneda Y."/>
            <person name="Yoshida T."/>
            <person name="Sako Y."/>
        </authorList>
    </citation>
    <scope>NUCLEOTIDE SEQUENCE [LARGE SCALE GENOMIC DNA]</scope>
    <source>
        <strain evidence="17">SET</strain>
    </source>
</reference>
<dbReference type="InterPro" id="IPR006171">
    <property type="entry name" value="TOPRIM_dom"/>
</dbReference>
<comment type="caution">
    <text evidence="16">The sequence shown here is derived from an EMBL/GenBank/DDBJ whole genome shotgun (WGS) entry which is preliminary data.</text>
</comment>
<dbReference type="Proteomes" id="UP000187338">
    <property type="component" value="Unassembled WGS sequence"/>
</dbReference>
<keyword evidence="5 12" id="KW-0235">DNA replication</keyword>
<dbReference type="GO" id="GO:0006269">
    <property type="term" value="P:DNA replication, synthesis of primer"/>
    <property type="evidence" value="ECO:0007669"/>
    <property type="project" value="UniProtKB-UniRule"/>
</dbReference>
<dbReference type="AlphaFoldDB" id="A0A1L8D2V8"/>
<dbReference type="InterPro" id="IPR050219">
    <property type="entry name" value="DnaG_primase"/>
</dbReference>
<dbReference type="InterPro" id="IPR030846">
    <property type="entry name" value="DnaG_bac"/>
</dbReference>
<evidence type="ECO:0000256" key="11">
    <source>
        <dbReference type="ARBA" id="ARBA00023163"/>
    </source>
</evidence>
<dbReference type="NCBIfam" id="TIGR01391">
    <property type="entry name" value="dnaG"/>
    <property type="match status" value="1"/>
</dbReference>
<evidence type="ECO:0000256" key="9">
    <source>
        <dbReference type="ARBA" id="ARBA00022842"/>
    </source>
</evidence>
<dbReference type="PROSITE" id="PS50880">
    <property type="entry name" value="TOPRIM"/>
    <property type="match status" value="1"/>
</dbReference>
<sequence length="597" mass="68906">MSKQQEKAKKKRITIIKRAVKTVSFQEVVEKIRNRVDLVDLVSEYIRLKKSGRNYVGLCPFHNEKTPSFSVSPEKNLYYCFGCQKGGDIFSFIMEKERLNFKEAVFYLAKKYNIELPETGKAYNKNEHLYRMLLLAAKFYHEVLKSEAAGKARDYLQSRGITEETVKDFMLGFAPSAKALPAFLSSKGYNPGELVKIGIVAKSYSGNLHDRFAGRLIFPIFDREGRVVGFGGRALGEEKPKYFNSPQSVIFDKGKLFYGFKQARTTIREKRQAILVEGYFDVISLHQAGVKNAIACLGTAFTEEHLNFLKNYGYIEEIILAYDNDQAGEKAALRALEMLVRARADLSIKILRFGEFKDPDELIKNRGVTAFLEEIEKAKTPAEFLLELELKEKSSLNLNEQRALLKKLIPYLVLEYEKTPALFAERIGGIASKLKMSEGALVDEIRREINKNEEKSLNNSSFGENITNEHKNYGLLKVESELLGLLLEYPEYQKEFLNDFFFYEFQGKNQEVVNYLKENKFPDREDPLYSYMTYLRINCPEGDPKTLYEGYVRYLEEHYKKQQVQRLTAEISLAEKEGNWEKLQLLLNKLQELTQKN</sequence>
<dbReference type="PANTHER" id="PTHR30313:SF2">
    <property type="entry name" value="DNA PRIMASE"/>
    <property type="match status" value="1"/>
</dbReference>
<dbReference type="Gene3D" id="3.90.580.10">
    <property type="entry name" value="Zinc finger, CHC2-type domain"/>
    <property type="match status" value="1"/>
</dbReference>
<dbReference type="GO" id="GO:1990077">
    <property type="term" value="C:primosome complex"/>
    <property type="evidence" value="ECO:0007669"/>
    <property type="project" value="UniProtKB-KW"/>
</dbReference>
<dbReference type="HAMAP" id="MF_00974">
    <property type="entry name" value="DNA_primase_DnaG"/>
    <property type="match status" value="1"/>
</dbReference>
<keyword evidence="6 12" id="KW-0479">Metal-binding</keyword>
<dbReference type="GO" id="GO:0003677">
    <property type="term" value="F:DNA binding"/>
    <property type="evidence" value="ECO:0007669"/>
    <property type="project" value="UniProtKB-KW"/>
</dbReference>
<evidence type="ECO:0000259" key="15">
    <source>
        <dbReference type="PROSITE" id="PS50880"/>
    </source>
</evidence>
<evidence type="ECO:0000313" key="17">
    <source>
        <dbReference type="Proteomes" id="UP000187338"/>
    </source>
</evidence>
<gene>
    <name evidence="12" type="primary">dnaG</name>
    <name evidence="16" type="ORF">ciss_14410</name>
</gene>
<keyword evidence="1 12" id="KW-0240">DNA-directed RNA polymerase</keyword>
<dbReference type="STRING" id="661089.ciss_14410"/>
<evidence type="ECO:0000256" key="4">
    <source>
        <dbReference type="ARBA" id="ARBA00022695"/>
    </source>
</evidence>
<comment type="domain">
    <text evidence="12">Contains an N-terminal zinc-binding domain, a central core domain that contains the primase activity, and a C-terminal DnaB-binding domain.</text>
</comment>
<evidence type="ECO:0000256" key="6">
    <source>
        <dbReference type="ARBA" id="ARBA00022723"/>
    </source>
</evidence>
<comment type="cofactor">
    <cofactor evidence="12 13 14">
        <name>Zn(2+)</name>
        <dbReference type="ChEBI" id="CHEBI:29105"/>
    </cofactor>
    <text evidence="12 13 14">Binds 1 zinc ion per monomer.</text>
</comment>
<evidence type="ECO:0000256" key="14">
    <source>
        <dbReference type="PIRSR" id="PIRSR002811-1"/>
    </source>
</evidence>
<evidence type="ECO:0000256" key="5">
    <source>
        <dbReference type="ARBA" id="ARBA00022705"/>
    </source>
</evidence>
<comment type="similarity">
    <text evidence="12 13">Belongs to the DnaG primase family.</text>
</comment>
<dbReference type="PANTHER" id="PTHR30313">
    <property type="entry name" value="DNA PRIMASE"/>
    <property type="match status" value="1"/>
</dbReference>
<keyword evidence="11 12" id="KW-0804">Transcription</keyword>